<dbReference type="AlphaFoldDB" id="A7A6N8"/>
<dbReference type="HOGENOM" id="CLU_3363520_0_0_11"/>
<dbReference type="EMBL" id="AAXD02000038">
    <property type="protein sequence ID" value="EDN82733.1"/>
    <property type="molecule type" value="Genomic_DNA"/>
</dbReference>
<comment type="caution">
    <text evidence="1">The sequence shown here is derived from an EMBL/GenBank/DDBJ whole genome shotgun (WGS) entry which is preliminary data.</text>
</comment>
<proteinExistence type="predicted"/>
<gene>
    <name evidence="1" type="ORF">BIFADO_01521</name>
</gene>
<dbReference type="Proteomes" id="UP000003773">
    <property type="component" value="Unassembled WGS sequence"/>
</dbReference>
<protein>
    <submittedName>
        <fullName evidence="1">Uncharacterized protein</fullName>
    </submittedName>
</protein>
<sequence>MRGAGASRPRGSSFQIGSLKKGLVANINTCSICIV</sequence>
<evidence type="ECO:0000313" key="1">
    <source>
        <dbReference type="EMBL" id="EDN82733.1"/>
    </source>
</evidence>
<reference evidence="1 2" key="2">
    <citation type="submission" date="2007-05" db="EMBL/GenBank/DDBJ databases">
        <title>Draft genome sequence of Bifidobacterium adolescentis (L2-32).</title>
        <authorList>
            <person name="Sudarsanam P."/>
            <person name="Ley R."/>
            <person name="Guruge J."/>
            <person name="Turnbaugh P.J."/>
            <person name="Mahowald M."/>
            <person name="Liep D."/>
            <person name="Gordon J."/>
        </authorList>
    </citation>
    <scope>NUCLEOTIDE SEQUENCE [LARGE SCALE GENOMIC DNA]</scope>
    <source>
        <strain evidence="1 2">L2-32</strain>
    </source>
</reference>
<accession>A7A6N8</accession>
<name>A7A6N8_BIFAD</name>
<evidence type="ECO:0000313" key="2">
    <source>
        <dbReference type="Proteomes" id="UP000003773"/>
    </source>
</evidence>
<organism evidence="1 2">
    <name type="scientific">Bifidobacterium adolescentis L2-32</name>
    <dbReference type="NCBI Taxonomy" id="411481"/>
    <lineage>
        <taxon>Bacteria</taxon>
        <taxon>Bacillati</taxon>
        <taxon>Actinomycetota</taxon>
        <taxon>Actinomycetes</taxon>
        <taxon>Bifidobacteriales</taxon>
        <taxon>Bifidobacteriaceae</taxon>
        <taxon>Bifidobacterium</taxon>
    </lineage>
</organism>
<reference evidence="1 2" key="1">
    <citation type="submission" date="2007-04" db="EMBL/GenBank/DDBJ databases">
        <authorList>
            <person name="Fulton L."/>
            <person name="Clifton S."/>
            <person name="Fulton B."/>
            <person name="Xu J."/>
            <person name="Minx P."/>
            <person name="Pepin K.H."/>
            <person name="Johnson M."/>
            <person name="Thiruvilangam P."/>
            <person name="Bhonagiri V."/>
            <person name="Nash W.E."/>
            <person name="Mardis E.R."/>
            <person name="Wilson R.K."/>
        </authorList>
    </citation>
    <scope>NUCLEOTIDE SEQUENCE [LARGE SCALE GENOMIC DNA]</scope>
    <source>
        <strain evidence="1 2">L2-32</strain>
    </source>
</reference>